<organism evidence="4 5">
    <name type="scientific">Solanum pennellii</name>
    <name type="common">Tomato</name>
    <name type="synonym">Lycopersicon pennellii</name>
    <dbReference type="NCBI Taxonomy" id="28526"/>
    <lineage>
        <taxon>Eukaryota</taxon>
        <taxon>Viridiplantae</taxon>
        <taxon>Streptophyta</taxon>
        <taxon>Embryophyta</taxon>
        <taxon>Tracheophyta</taxon>
        <taxon>Spermatophyta</taxon>
        <taxon>Magnoliopsida</taxon>
        <taxon>eudicotyledons</taxon>
        <taxon>Gunneridae</taxon>
        <taxon>Pentapetalae</taxon>
        <taxon>asterids</taxon>
        <taxon>lamiids</taxon>
        <taxon>Solanales</taxon>
        <taxon>Solanaceae</taxon>
        <taxon>Solanoideae</taxon>
        <taxon>Solaneae</taxon>
        <taxon>Solanum</taxon>
        <taxon>Solanum subgen. Lycopersicon</taxon>
    </lineage>
</organism>
<dbReference type="CDD" id="cd21618">
    <property type="entry name" value="RRM_AtNSRA_like"/>
    <property type="match status" value="1"/>
</dbReference>
<proteinExistence type="predicted"/>
<dbReference type="GeneID" id="107022889"/>
<dbReference type="Proteomes" id="UP000694930">
    <property type="component" value="Chromosome 6"/>
</dbReference>
<keyword evidence="1 2" id="KW-0694">RNA-binding</keyword>
<dbReference type="PANTHER" id="PTHR10501">
    <property type="entry name" value="U1 SMALL NUCLEAR RIBONUCLEOPROTEIN A/U2 SMALL NUCLEAR RIBONUCLEOPROTEIN B"/>
    <property type="match status" value="1"/>
</dbReference>
<evidence type="ECO:0000259" key="3">
    <source>
        <dbReference type="PROSITE" id="PS50102"/>
    </source>
</evidence>
<evidence type="ECO:0000256" key="1">
    <source>
        <dbReference type="ARBA" id="ARBA00022884"/>
    </source>
</evidence>
<dbReference type="Pfam" id="PF00076">
    <property type="entry name" value="RRM_1"/>
    <property type="match status" value="1"/>
</dbReference>
<dbReference type="InterPro" id="IPR035979">
    <property type="entry name" value="RBD_domain_sf"/>
</dbReference>
<feature type="domain" description="RRM" evidence="3">
    <location>
        <begin position="47"/>
        <end position="133"/>
    </location>
</feature>
<gene>
    <name evidence="5" type="primary">LOC107022889</name>
</gene>
<accession>A0ABM1H190</accession>
<keyword evidence="4" id="KW-1185">Reference proteome</keyword>
<dbReference type="SUPFAM" id="SSF54928">
    <property type="entry name" value="RNA-binding domain, RBD"/>
    <property type="match status" value="1"/>
</dbReference>
<protein>
    <submittedName>
        <fullName evidence="5">RNA-binding protein 1-like</fullName>
    </submittedName>
</protein>
<evidence type="ECO:0000313" key="4">
    <source>
        <dbReference type="Proteomes" id="UP000694930"/>
    </source>
</evidence>
<dbReference type="InterPro" id="IPR012677">
    <property type="entry name" value="Nucleotide-bd_a/b_plait_sf"/>
</dbReference>
<evidence type="ECO:0000256" key="2">
    <source>
        <dbReference type="PROSITE-ProRule" id="PRU00176"/>
    </source>
</evidence>
<reference evidence="5" key="2">
    <citation type="submission" date="2025-08" db="UniProtKB">
        <authorList>
            <consortium name="RefSeq"/>
        </authorList>
    </citation>
    <scope>IDENTIFICATION</scope>
</reference>
<reference evidence="4" key="1">
    <citation type="journal article" date="2014" name="Nat. Genet.">
        <title>The genome of the stress-tolerant wild tomato species Solanum pennellii.</title>
        <authorList>
            <person name="Bolger A."/>
            <person name="Scossa F."/>
            <person name="Bolger M.E."/>
            <person name="Lanz C."/>
            <person name="Maumus F."/>
            <person name="Tohge T."/>
            <person name="Quesneville H."/>
            <person name="Alseekh S."/>
            <person name="Sorensen I."/>
            <person name="Lichtenstein G."/>
            <person name="Fich E.A."/>
            <person name="Conte M."/>
            <person name="Keller H."/>
            <person name="Schneeberger K."/>
            <person name="Schwacke R."/>
            <person name="Ofner I."/>
            <person name="Vrebalov J."/>
            <person name="Xu Y."/>
            <person name="Osorio S."/>
            <person name="Aflitos S.A."/>
            <person name="Schijlen E."/>
            <person name="Jimenez-Gomez J.M."/>
            <person name="Ryngajllo M."/>
            <person name="Kimura S."/>
            <person name="Kumar R."/>
            <person name="Koenig D."/>
            <person name="Headland L.R."/>
            <person name="Maloof J.N."/>
            <person name="Sinha N."/>
            <person name="van Ham R.C."/>
            <person name="Lankhorst R.K."/>
            <person name="Mao L."/>
            <person name="Vogel A."/>
            <person name="Arsova B."/>
            <person name="Panstruga R."/>
            <person name="Fei Z."/>
            <person name="Rose J.K."/>
            <person name="Zamir D."/>
            <person name="Carrari F."/>
            <person name="Giovannoni J.J."/>
            <person name="Weigel D."/>
            <person name="Usadel B."/>
            <person name="Fernie A.R."/>
        </authorList>
    </citation>
    <scope>NUCLEOTIDE SEQUENCE [LARGE SCALE GENOMIC DNA]</scope>
    <source>
        <strain evidence="4">cv. LA0716</strain>
    </source>
</reference>
<name>A0ABM1H190_SOLPN</name>
<evidence type="ECO:0000313" key="5">
    <source>
        <dbReference type="RefSeq" id="XP_015078952.1"/>
    </source>
</evidence>
<dbReference type="PROSITE" id="PS50102">
    <property type="entry name" value="RRM"/>
    <property type="match status" value="1"/>
</dbReference>
<sequence length="143" mass="15654">MAVGAYRKDTNTVQLEVMSPDLTPVFAEIPLNEYEAPEDMLPPNASSTLYVEGLPEDCTTREVAHIFRHFGGYKEVRLVPEPSIYPGVNTLIHCFVDFVSPLDAAAAMDALQGYKFDLDEHDSGNLMLQFARNPGVTSAGGDC</sequence>
<dbReference type="RefSeq" id="XP_015078952.1">
    <property type="nucleotide sequence ID" value="XM_015223466.2"/>
</dbReference>
<dbReference type="InterPro" id="IPR000504">
    <property type="entry name" value="RRM_dom"/>
</dbReference>
<dbReference type="Gene3D" id="3.30.70.330">
    <property type="match status" value="1"/>
</dbReference>
<dbReference type="SMART" id="SM00360">
    <property type="entry name" value="RRM"/>
    <property type="match status" value="1"/>
</dbReference>